<dbReference type="InterPro" id="IPR036412">
    <property type="entry name" value="HAD-like_sf"/>
</dbReference>
<accession>A0ABW5C6U4</accession>
<dbReference type="PANTHER" id="PTHR10000:SF55">
    <property type="entry name" value="5-AMINO-6-(5-PHOSPHO-D-RIBITYLAMINO)URACIL PHOSPHATASE YCSE"/>
    <property type="match status" value="1"/>
</dbReference>
<dbReference type="PRINTS" id="PR00119">
    <property type="entry name" value="CATATPASE"/>
</dbReference>
<name>A0ABW5C6U4_9BACI</name>
<dbReference type="InterPro" id="IPR006379">
    <property type="entry name" value="HAD-SF_hydro_IIB"/>
</dbReference>
<dbReference type="Pfam" id="PF08282">
    <property type="entry name" value="Hydrolase_3"/>
    <property type="match status" value="1"/>
</dbReference>
<sequence length="287" mass="31455">MTKLIAIDLDGTLLSSKNEISIENIQAIKEAQNAGIEIVIATGRAHFDVQAIFKDTDIKTWIIAANGATIYDPEGNLYHHQPIDPTTAYKVLHSLEQDGFYYEVFSSSCIYTPNNGRKLLQIEIDRIQSANPDVSIDSLEEALSKQFSQTGFTFIDSYKDIKEAGTPVYNILAFSFFEERLKAGWSKYGQIEGLTIVSSANHNFELEHQHASKGIALELLSKKLGIALEHTAAIGDSMNDLSMLSRAGIGIAMGNAKNSIKEAADLVTVTNDENGVAHFIQSVLSKV</sequence>
<dbReference type="PROSITE" id="PS01228">
    <property type="entry name" value="COF_1"/>
    <property type="match status" value="1"/>
</dbReference>
<dbReference type="GO" id="GO:0016787">
    <property type="term" value="F:hydrolase activity"/>
    <property type="evidence" value="ECO:0007669"/>
    <property type="project" value="UniProtKB-KW"/>
</dbReference>
<gene>
    <name evidence="1" type="ORF">ACFSKK_23765</name>
</gene>
<keyword evidence="1" id="KW-0378">Hydrolase</keyword>
<dbReference type="RefSeq" id="WP_247339409.1">
    <property type="nucleotide sequence ID" value="NZ_CP095550.1"/>
</dbReference>
<dbReference type="SFLD" id="SFLDG01144">
    <property type="entry name" value="C2.B.4:_PGP_Like"/>
    <property type="match status" value="1"/>
</dbReference>
<dbReference type="NCBIfam" id="TIGR00099">
    <property type="entry name" value="Cof-subfamily"/>
    <property type="match status" value="1"/>
</dbReference>
<dbReference type="CDD" id="cd07516">
    <property type="entry name" value="HAD_Pase"/>
    <property type="match status" value="1"/>
</dbReference>
<dbReference type="InterPro" id="IPR000150">
    <property type="entry name" value="Cof"/>
</dbReference>
<dbReference type="Gene3D" id="3.30.1240.10">
    <property type="match status" value="1"/>
</dbReference>
<reference evidence="2" key="1">
    <citation type="journal article" date="2019" name="Int. J. Syst. Evol. Microbiol.">
        <title>The Global Catalogue of Microorganisms (GCM) 10K type strain sequencing project: providing services to taxonomists for standard genome sequencing and annotation.</title>
        <authorList>
            <consortium name="The Broad Institute Genomics Platform"/>
            <consortium name="The Broad Institute Genome Sequencing Center for Infectious Disease"/>
            <person name="Wu L."/>
            <person name="Ma J."/>
        </authorList>
    </citation>
    <scope>NUCLEOTIDE SEQUENCE [LARGE SCALE GENOMIC DNA]</scope>
    <source>
        <strain evidence="2">CGMCC 1.15474</strain>
    </source>
</reference>
<dbReference type="EC" id="3.1.3.-" evidence="1"/>
<dbReference type="SFLD" id="SFLDS00003">
    <property type="entry name" value="Haloacid_Dehalogenase"/>
    <property type="match status" value="1"/>
</dbReference>
<dbReference type="Gene3D" id="3.40.50.1000">
    <property type="entry name" value="HAD superfamily/HAD-like"/>
    <property type="match status" value="1"/>
</dbReference>
<dbReference type="PANTHER" id="PTHR10000">
    <property type="entry name" value="PHOSPHOSERINE PHOSPHATASE"/>
    <property type="match status" value="1"/>
</dbReference>
<proteinExistence type="predicted"/>
<keyword evidence="2" id="KW-1185">Reference proteome</keyword>
<dbReference type="Proteomes" id="UP001597318">
    <property type="component" value="Unassembled WGS sequence"/>
</dbReference>
<dbReference type="PROSITE" id="PS01229">
    <property type="entry name" value="COF_2"/>
    <property type="match status" value="1"/>
</dbReference>
<dbReference type="NCBIfam" id="TIGR01484">
    <property type="entry name" value="HAD-SF-IIB"/>
    <property type="match status" value="1"/>
</dbReference>
<dbReference type="SUPFAM" id="SSF56784">
    <property type="entry name" value="HAD-like"/>
    <property type="match status" value="1"/>
</dbReference>
<comment type="caution">
    <text evidence="1">The sequence shown here is derived from an EMBL/GenBank/DDBJ whole genome shotgun (WGS) entry which is preliminary data.</text>
</comment>
<dbReference type="InterPro" id="IPR023214">
    <property type="entry name" value="HAD_sf"/>
</dbReference>
<evidence type="ECO:0000313" key="1">
    <source>
        <dbReference type="EMBL" id="MFD2216698.1"/>
    </source>
</evidence>
<evidence type="ECO:0000313" key="2">
    <source>
        <dbReference type="Proteomes" id="UP001597318"/>
    </source>
</evidence>
<dbReference type="EMBL" id="JBHUIK010000008">
    <property type="protein sequence ID" value="MFD2216698.1"/>
    <property type="molecule type" value="Genomic_DNA"/>
</dbReference>
<protein>
    <submittedName>
        <fullName evidence="1">Cof-type HAD-IIB family hydrolase</fullName>
        <ecNumber evidence="1">3.1.3.-</ecNumber>
    </submittedName>
</protein>
<organism evidence="1 2">
    <name type="scientific">Metabacillus endolithicus</name>
    <dbReference type="NCBI Taxonomy" id="1535204"/>
    <lineage>
        <taxon>Bacteria</taxon>
        <taxon>Bacillati</taxon>
        <taxon>Bacillota</taxon>
        <taxon>Bacilli</taxon>
        <taxon>Bacillales</taxon>
        <taxon>Bacillaceae</taxon>
        <taxon>Metabacillus</taxon>
    </lineage>
</organism>
<dbReference type="SFLD" id="SFLDG01140">
    <property type="entry name" value="C2.B:_Phosphomannomutase_and_P"/>
    <property type="match status" value="1"/>
</dbReference>